<sequence length="130" mass="15122">MGLGPSSEVKETVNIYTENNQIPGFSEPTGKHVEIKNVFYDEVFYWTKLIFAMIGALAVIYCIVRCCLKNSMCWELTAIFTSNSHERRFNSPMIEMGVRQDNKNEPIDEVRHMVKNEVKELFDSYFRALK</sequence>
<evidence type="ECO:0000313" key="2">
    <source>
        <dbReference type="Proteomes" id="UP000046392"/>
    </source>
</evidence>
<dbReference type="Proteomes" id="UP000046392">
    <property type="component" value="Unplaced"/>
</dbReference>
<organism evidence="2 3">
    <name type="scientific">Strongyloides papillosus</name>
    <name type="common">Intestinal threadworm</name>
    <dbReference type="NCBI Taxonomy" id="174720"/>
    <lineage>
        <taxon>Eukaryota</taxon>
        <taxon>Metazoa</taxon>
        <taxon>Ecdysozoa</taxon>
        <taxon>Nematoda</taxon>
        <taxon>Chromadorea</taxon>
        <taxon>Rhabditida</taxon>
        <taxon>Tylenchina</taxon>
        <taxon>Panagrolaimomorpha</taxon>
        <taxon>Strongyloidoidea</taxon>
        <taxon>Strongyloididae</taxon>
        <taxon>Strongyloides</taxon>
    </lineage>
</organism>
<name>A0A0N5BM72_STREA</name>
<feature type="transmembrane region" description="Helical" evidence="1">
    <location>
        <begin position="43"/>
        <end position="64"/>
    </location>
</feature>
<keyword evidence="1" id="KW-0812">Transmembrane</keyword>
<accession>A0A0N5BM72</accession>
<keyword evidence="1" id="KW-1133">Transmembrane helix</keyword>
<reference evidence="3" key="1">
    <citation type="submission" date="2017-02" db="UniProtKB">
        <authorList>
            <consortium name="WormBaseParasite"/>
        </authorList>
    </citation>
    <scope>IDENTIFICATION</scope>
</reference>
<keyword evidence="1" id="KW-0472">Membrane</keyword>
<protein>
    <submittedName>
        <fullName evidence="3">SLC3A2_N domain-containing protein</fullName>
    </submittedName>
</protein>
<keyword evidence="2" id="KW-1185">Reference proteome</keyword>
<proteinExistence type="predicted"/>
<evidence type="ECO:0000313" key="3">
    <source>
        <dbReference type="WBParaSite" id="SPAL_0000701300.1"/>
    </source>
</evidence>
<evidence type="ECO:0000256" key="1">
    <source>
        <dbReference type="SAM" id="Phobius"/>
    </source>
</evidence>
<dbReference type="AlphaFoldDB" id="A0A0N5BM72"/>
<dbReference type="WBParaSite" id="SPAL_0000701300.1">
    <property type="protein sequence ID" value="SPAL_0000701300.1"/>
    <property type="gene ID" value="SPAL_0000701300"/>
</dbReference>